<reference evidence="1 2" key="1">
    <citation type="journal article" date="2015" name="Genome Announc.">
        <title>Complete Genome Sequence of Spiroplasma turonicum Strain Tab4cT, a Parasite of a Horse Fly, Haematopota sp. (Diptera: Tabanidae).</title>
        <authorList>
            <person name="Davis R.E."/>
            <person name="Shao J."/>
            <person name="Zhao Y."/>
            <person name="Gasparich G.E."/>
            <person name="Gaynor B.J."/>
            <person name="Donofrio N."/>
        </authorList>
    </citation>
    <scope>NUCLEOTIDE SEQUENCE [LARGE SCALE GENOMIC DNA]</scope>
    <source>
        <strain evidence="1 2">Tab4c</strain>
    </source>
</reference>
<dbReference type="OrthoDB" id="389793at2"/>
<dbReference type="EMBL" id="CP012328">
    <property type="protein sequence ID" value="AKU79376.1"/>
    <property type="molecule type" value="Genomic_DNA"/>
</dbReference>
<keyword evidence="2" id="KW-1185">Reference proteome</keyword>
<proteinExistence type="predicted"/>
<evidence type="ECO:0000313" key="1">
    <source>
        <dbReference type="EMBL" id="AKU79376.1"/>
    </source>
</evidence>
<name>A0A0K1P4Z0_9MOLU</name>
<protein>
    <submittedName>
        <fullName evidence="1">Uncharacterized protein</fullName>
    </submittedName>
</protein>
<dbReference type="RefSeq" id="WP_075047983.1">
    <property type="nucleotide sequence ID" value="NZ_CP012328.1"/>
</dbReference>
<dbReference type="KEGG" id="stur:STURON_00130"/>
<evidence type="ECO:0000313" key="2">
    <source>
        <dbReference type="Proteomes" id="UP000067243"/>
    </source>
</evidence>
<organism evidence="1 2">
    <name type="scientific">Spiroplasma turonicum</name>
    <dbReference type="NCBI Taxonomy" id="216946"/>
    <lineage>
        <taxon>Bacteria</taxon>
        <taxon>Bacillati</taxon>
        <taxon>Mycoplasmatota</taxon>
        <taxon>Mollicutes</taxon>
        <taxon>Entomoplasmatales</taxon>
        <taxon>Spiroplasmataceae</taxon>
        <taxon>Spiroplasma</taxon>
    </lineage>
</organism>
<sequence length="82" mass="9065">MGFNLNNTVEVTDGNFDLITKYLEEGKTVIASLQKGEKLTESLQTGDMLNGFAKIKLKESKENCGVCACGKTADTLVYLWRE</sequence>
<accession>A0A0K1P4Z0</accession>
<dbReference type="Proteomes" id="UP000067243">
    <property type="component" value="Chromosome"/>
</dbReference>
<dbReference type="AlphaFoldDB" id="A0A0K1P4Z0"/>
<dbReference type="PATRIC" id="fig|216946.3.peg.129"/>
<gene>
    <name evidence="1" type="ORF">STURON_00130</name>
</gene>